<gene>
    <name evidence="1" type="ORF">PVK06_037835</name>
</gene>
<dbReference type="EMBL" id="JARKNE010000011">
    <property type="protein sequence ID" value="KAK5783327.1"/>
    <property type="molecule type" value="Genomic_DNA"/>
</dbReference>
<dbReference type="Proteomes" id="UP001358586">
    <property type="component" value="Chromosome 11"/>
</dbReference>
<keyword evidence="2" id="KW-1185">Reference proteome</keyword>
<organism evidence="1 2">
    <name type="scientific">Gossypium arboreum</name>
    <name type="common">Tree cotton</name>
    <name type="synonym">Gossypium nanking</name>
    <dbReference type="NCBI Taxonomy" id="29729"/>
    <lineage>
        <taxon>Eukaryota</taxon>
        <taxon>Viridiplantae</taxon>
        <taxon>Streptophyta</taxon>
        <taxon>Embryophyta</taxon>
        <taxon>Tracheophyta</taxon>
        <taxon>Spermatophyta</taxon>
        <taxon>Magnoliopsida</taxon>
        <taxon>eudicotyledons</taxon>
        <taxon>Gunneridae</taxon>
        <taxon>Pentapetalae</taxon>
        <taxon>rosids</taxon>
        <taxon>malvids</taxon>
        <taxon>Malvales</taxon>
        <taxon>Malvaceae</taxon>
        <taxon>Malvoideae</taxon>
        <taxon>Gossypium</taxon>
    </lineage>
</organism>
<evidence type="ECO:0000313" key="1">
    <source>
        <dbReference type="EMBL" id="KAK5783327.1"/>
    </source>
</evidence>
<name>A0ABR0N0I0_GOSAR</name>
<dbReference type="PANTHER" id="PTHR46890">
    <property type="entry name" value="NON-LTR RETROLELEMENT REVERSE TRANSCRIPTASE-LIKE PROTEIN-RELATED"/>
    <property type="match status" value="1"/>
</dbReference>
<accession>A0ABR0N0I0</accession>
<comment type="caution">
    <text evidence="1">The sequence shown here is derived from an EMBL/GenBank/DDBJ whole genome shotgun (WGS) entry which is preliminary data.</text>
</comment>
<evidence type="ECO:0008006" key="3">
    <source>
        <dbReference type="Google" id="ProtNLM"/>
    </source>
</evidence>
<dbReference type="PANTHER" id="PTHR46890:SF48">
    <property type="entry name" value="RNA-DIRECTED DNA POLYMERASE"/>
    <property type="match status" value="1"/>
</dbReference>
<protein>
    <recommendedName>
        <fullName evidence="3">Reverse transcriptase</fullName>
    </recommendedName>
</protein>
<evidence type="ECO:0000313" key="2">
    <source>
        <dbReference type="Proteomes" id="UP001358586"/>
    </source>
</evidence>
<dbReference type="InterPro" id="IPR052343">
    <property type="entry name" value="Retrotransposon-Effector_Assoc"/>
</dbReference>
<sequence length="223" mass="25912">MEESIKTVIKEVWEFTKGSLSEKLGKLQARLERWASTIRRKRESSKRKLTKELDRLAEKERDDETLAQIIDTKIHLNLEIDKDELYWEQRARANWLQFRDRNTAYFHKSNDVVDFCLGILNNNKEVASLNNTDIVLIPKLLKPTKLANFRPISLCTVIYKIVAKTLANRLQEVIGKCVEKVQSAFVPGRLLSDNVILAYEILHTFRKKRTGKKRAYGSEAGHE</sequence>
<reference evidence="1 2" key="1">
    <citation type="submission" date="2023-03" db="EMBL/GenBank/DDBJ databases">
        <title>WGS of Gossypium arboreum.</title>
        <authorList>
            <person name="Yu D."/>
        </authorList>
    </citation>
    <scope>NUCLEOTIDE SEQUENCE [LARGE SCALE GENOMIC DNA]</scope>
    <source>
        <tissue evidence="1">Leaf</tissue>
    </source>
</reference>
<proteinExistence type="predicted"/>